<dbReference type="AlphaFoldDB" id="A0A5B1CQQ4"/>
<dbReference type="EMBL" id="VRLW01000001">
    <property type="protein sequence ID" value="KAA1262295.1"/>
    <property type="molecule type" value="Genomic_DNA"/>
</dbReference>
<sequence>METTLLIQNNQDDNFYSTFTRRRYDNRHHAEASEAKAMAEAEAMAGRPLTENDFRKGSLADRVDTRSGRERIRDETRKVVSLVPGSSDEPTNIYEKLLAYRRANKPESYEQMLQRKADETATTTELQKRVEAFHADPERVELVEKSAGLVEAARWNPEADETEWQAVNFIHETAKVGDLELTRGMIEDHEYAVAERDQIKRLQIEEQIRGLQSQLDS</sequence>
<feature type="region of interest" description="Disordered" evidence="1">
    <location>
        <begin position="32"/>
        <end position="57"/>
    </location>
</feature>
<comment type="caution">
    <text evidence="2">The sequence shown here is derived from an EMBL/GenBank/DDBJ whole genome shotgun (WGS) entry which is preliminary data.</text>
</comment>
<accession>A0A5B1CQQ4</accession>
<evidence type="ECO:0000256" key="1">
    <source>
        <dbReference type="SAM" id="MobiDB-lite"/>
    </source>
</evidence>
<gene>
    <name evidence="2" type="ORF">LF1_48590</name>
</gene>
<name>A0A5B1CQQ4_9BACT</name>
<organism evidence="2 3">
    <name type="scientific">Rubripirellula obstinata</name>
    <dbReference type="NCBI Taxonomy" id="406547"/>
    <lineage>
        <taxon>Bacteria</taxon>
        <taxon>Pseudomonadati</taxon>
        <taxon>Planctomycetota</taxon>
        <taxon>Planctomycetia</taxon>
        <taxon>Pirellulales</taxon>
        <taxon>Pirellulaceae</taxon>
        <taxon>Rubripirellula</taxon>
    </lineage>
</organism>
<protein>
    <submittedName>
        <fullName evidence="2">Uncharacterized protein</fullName>
    </submittedName>
</protein>
<reference evidence="2 3" key="1">
    <citation type="submission" date="2019-08" db="EMBL/GenBank/DDBJ databases">
        <title>Deep-cultivation of Planctomycetes and their phenomic and genomic characterization uncovers novel biology.</title>
        <authorList>
            <person name="Wiegand S."/>
            <person name="Jogler M."/>
            <person name="Boedeker C."/>
            <person name="Pinto D."/>
            <person name="Vollmers J."/>
            <person name="Rivas-Marin E."/>
            <person name="Kohn T."/>
            <person name="Peeters S.H."/>
            <person name="Heuer A."/>
            <person name="Rast P."/>
            <person name="Oberbeckmann S."/>
            <person name="Bunk B."/>
            <person name="Jeske O."/>
            <person name="Meyerdierks A."/>
            <person name="Storesund J.E."/>
            <person name="Kallscheuer N."/>
            <person name="Luecker S."/>
            <person name="Lage O.M."/>
            <person name="Pohl T."/>
            <person name="Merkel B.J."/>
            <person name="Hornburger P."/>
            <person name="Mueller R.-W."/>
            <person name="Bruemmer F."/>
            <person name="Labrenz M."/>
            <person name="Spormann A.M."/>
            <person name="Op Den Camp H."/>
            <person name="Overmann J."/>
            <person name="Amann R."/>
            <person name="Jetten M.S.M."/>
            <person name="Mascher T."/>
            <person name="Medema M.H."/>
            <person name="Devos D.P."/>
            <person name="Kaster A.-K."/>
            <person name="Ovreas L."/>
            <person name="Rohde M."/>
            <person name="Galperin M.Y."/>
            <person name="Jogler C."/>
        </authorList>
    </citation>
    <scope>NUCLEOTIDE SEQUENCE [LARGE SCALE GENOMIC DNA]</scope>
    <source>
        <strain evidence="2 3">LF1</strain>
    </source>
</reference>
<evidence type="ECO:0000313" key="2">
    <source>
        <dbReference type="EMBL" id="KAA1262295.1"/>
    </source>
</evidence>
<keyword evidence="3" id="KW-1185">Reference proteome</keyword>
<dbReference type="Proteomes" id="UP000322699">
    <property type="component" value="Unassembled WGS sequence"/>
</dbReference>
<proteinExistence type="predicted"/>
<evidence type="ECO:0000313" key="3">
    <source>
        <dbReference type="Proteomes" id="UP000322699"/>
    </source>
</evidence>